<dbReference type="EC" id="2.3.1.41" evidence="2"/>
<proteinExistence type="inferred from homology"/>
<dbReference type="EMBL" id="KL142419">
    <property type="protein sequence ID" value="KDR66856.1"/>
    <property type="molecule type" value="Genomic_DNA"/>
</dbReference>
<feature type="domain" description="Ketosynthase family 3 (KS3)" evidence="5">
    <location>
        <begin position="357"/>
        <end position="770"/>
    </location>
</feature>
<comment type="similarity">
    <text evidence="1 4">Belongs to the thiolase-like superfamily. Beta-ketoacyl-ACP synthases family.</text>
</comment>
<evidence type="ECO:0000256" key="4">
    <source>
        <dbReference type="RuleBase" id="RU003694"/>
    </source>
</evidence>
<dbReference type="Pfam" id="PF00109">
    <property type="entry name" value="ketoacyl-synt"/>
    <property type="match status" value="1"/>
</dbReference>
<dbReference type="Pfam" id="PF02801">
    <property type="entry name" value="Ketoacyl-synt_C"/>
    <property type="match status" value="1"/>
</dbReference>
<protein>
    <recommendedName>
        <fullName evidence="2">beta-ketoacyl-[acyl-carrier-protein] synthase I</fullName>
        <ecNumber evidence="2">2.3.1.41</ecNumber>
    </recommendedName>
</protein>
<keyword evidence="7" id="KW-1185">Reference proteome</keyword>
<dbReference type="InterPro" id="IPR014031">
    <property type="entry name" value="Ketoacyl_synth_C"/>
</dbReference>
<evidence type="ECO:0000256" key="1">
    <source>
        <dbReference type="ARBA" id="ARBA00008467"/>
    </source>
</evidence>
<dbReference type="Gene3D" id="6.10.250.1940">
    <property type="match status" value="1"/>
</dbReference>
<accession>A0A067S7Q3</accession>
<dbReference type="Gene3D" id="3.40.47.10">
    <property type="match status" value="1"/>
</dbReference>
<dbReference type="GO" id="GO:0004315">
    <property type="term" value="F:3-oxoacyl-[acyl-carrier-protein] synthase activity"/>
    <property type="evidence" value="ECO:0007669"/>
    <property type="project" value="UniProtKB-EC"/>
</dbReference>
<dbReference type="InterPro" id="IPR018201">
    <property type="entry name" value="Ketoacyl_synth_AS"/>
</dbReference>
<sequence>MLRELPVTKKRLMTKLETPTKRIMARERRAPSPCNAAWTGSAVRWNLISFTQICSTLNMSACIYANLGLDLDYILPFAGIPENGREVDGLDDRSELAHPMMLVNLLRILGAVKNKKASRRFVTRPTQVILPLSPNHGLFGNDGLYSESKISLETLFQRWASESWGEYLCLAGADIGQNGGMDRLPDLADITSRIRTKLNQKADLRRAITRDNSADYKIINGHEAERLLQTVDVQPRANFRFEFPSLETSHSLQDLSHLRGLVDLDKVLVITGFGEVGPWGSSRTRWEMEACGEFTIEGCIEMAWIILGFIMHFDGCLKDGSLYVGWVDSKTDEPVDDKDVRGRYEQEILLHASVRLIEPELFRGYNPNKKIFNQEVELIHDLEPIEVRILKHKNSNYNMATNATSGQEKVDNGLPNSRKEHIPTGWHAGRYGIPDDIIAKVDRSTLWALVSTVEALNASGITDPYELYKHMHPSDIRTALGSGMGGTISMGKMFKDRRDEKEVQNDILQETFINTTAGWINLLLLSSSGLVKIPVGACATSLQSLEIASDTILSGKAKVMIAGGFDGLSEEVSFEFANMKATSNAETEFAMGREPTEMPLPATKSRAGLMESQGVGIHIVMIRRQHWNWGRRSEHMQLQELQCRKSAGEAVEQEYVSTPKKDALALYGMLEGSDAHVAPLRRALAVWGLTADDIGVLSIRGTSTGAKEENETRIWNDVFATISRSPGNAVPIIAQKSLIGRAKGGSAAWQAAGLLQSVITGIIPGNRNSE</sequence>
<dbReference type="Gene3D" id="3.40.50.720">
    <property type="entry name" value="NAD(P)-binding Rossmann-like Domain"/>
    <property type="match status" value="1"/>
</dbReference>
<evidence type="ECO:0000313" key="7">
    <source>
        <dbReference type="Proteomes" id="UP000027222"/>
    </source>
</evidence>
<dbReference type="GO" id="GO:0005829">
    <property type="term" value="C:cytosol"/>
    <property type="evidence" value="ECO:0007669"/>
    <property type="project" value="TreeGrafter"/>
</dbReference>
<dbReference type="OrthoDB" id="4251012at2759"/>
<name>A0A067S7Q3_GALM3</name>
<dbReference type="PANTHER" id="PTHR11712:SF336">
    <property type="entry name" value="3-OXOACYL-[ACYL-CARRIER-PROTEIN] SYNTHASE, MITOCHONDRIAL"/>
    <property type="match status" value="1"/>
</dbReference>
<dbReference type="InterPro" id="IPR016039">
    <property type="entry name" value="Thiolase-like"/>
</dbReference>
<evidence type="ECO:0000256" key="2">
    <source>
        <dbReference type="ARBA" id="ARBA00013191"/>
    </source>
</evidence>
<dbReference type="PROSITE" id="PS52004">
    <property type="entry name" value="KS3_2"/>
    <property type="match status" value="1"/>
</dbReference>
<reference evidence="7" key="1">
    <citation type="journal article" date="2014" name="Proc. Natl. Acad. Sci. U.S.A.">
        <title>Extensive sampling of basidiomycete genomes demonstrates inadequacy of the white-rot/brown-rot paradigm for wood decay fungi.</title>
        <authorList>
            <person name="Riley R."/>
            <person name="Salamov A.A."/>
            <person name="Brown D.W."/>
            <person name="Nagy L.G."/>
            <person name="Floudas D."/>
            <person name="Held B.W."/>
            <person name="Levasseur A."/>
            <person name="Lombard V."/>
            <person name="Morin E."/>
            <person name="Otillar R."/>
            <person name="Lindquist E.A."/>
            <person name="Sun H."/>
            <person name="LaButti K.M."/>
            <person name="Schmutz J."/>
            <person name="Jabbour D."/>
            <person name="Luo H."/>
            <person name="Baker S.E."/>
            <person name="Pisabarro A.G."/>
            <person name="Walton J.D."/>
            <person name="Blanchette R.A."/>
            <person name="Henrissat B."/>
            <person name="Martin F."/>
            <person name="Cullen D."/>
            <person name="Hibbett D.S."/>
            <person name="Grigoriev I.V."/>
        </authorList>
    </citation>
    <scope>NUCLEOTIDE SEQUENCE [LARGE SCALE GENOMIC DNA]</scope>
    <source>
        <strain evidence="7">CBS 339.88</strain>
    </source>
</reference>
<dbReference type="InterPro" id="IPR020841">
    <property type="entry name" value="PKS_Beta-ketoAc_synthase_dom"/>
</dbReference>
<evidence type="ECO:0000313" key="6">
    <source>
        <dbReference type="EMBL" id="KDR66856.1"/>
    </source>
</evidence>
<dbReference type="Proteomes" id="UP000027222">
    <property type="component" value="Unassembled WGS sequence"/>
</dbReference>
<dbReference type="InterPro" id="IPR014030">
    <property type="entry name" value="Ketoacyl_synth_N"/>
</dbReference>
<dbReference type="HOGENOM" id="CLU_000114_0_1_1"/>
<evidence type="ECO:0000256" key="3">
    <source>
        <dbReference type="ARBA" id="ARBA00022679"/>
    </source>
</evidence>
<dbReference type="CDD" id="cd00828">
    <property type="entry name" value="elong_cond_enzymes"/>
    <property type="match status" value="1"/>
</dbReference>
<dbReference type="PANTHER" id="PTHR11712">
    <property type="entry name" value="POLYKETIDE SYNTHASE-RELATED"/>
    <property type="match status" value="1"/>
</dbReference>
<dbReference type="STRING" id="685588.A0A067S7Q3"/>
<dbReference type="PROSITE" id="PS00606">
    <property type="entry name" value="KS3_1"/>
    <property type="match status" value="1"/>
</dbReference>
<organism evidence="6 7">
    <name type="scientific">Galerina marginata (strain CBS 339.88)</name>
    <dbReference type="NCBI Taxonomy" id="685588"/>
    <lineage>
        <taxon>Eukaryota</taxon>
        <taxon>Fungi</taxon>
        <taxon>Dikarya</taxon>
        <taxon>Basidiomycota</taxon>
        <taxon>Agaricomycotina</taxon>
        <taxon>Agaricomycetes</taxon>
        <taxon>Agaricomycetidae</taxon>
        <taxon>Agaricales</taxon>
        <taxon>Agaricineae</taxon>
        <taxon>Strophariaceae</taxon>
        <taxon>Galerina</taxon>
    </lineage>
</organism>
<dbReference type="AlphaFoldDB" id="A0A067S7Q3"/>
<keyword evidence="3 4" id="KW-0808">Transferase</keyword>
<dbReference type="SUPFAM" id="SSF53901">
    <property type="entry name" value="Thiolase-like"/>
    <property type="match status" value="2"/>
</dbReference>
<evidence type="ECO:0000259" key="5">
    <source>
        <dbReference type="PROSITE" id="PS52004"/>
    </source>
</evidence>
<dbReference type="InterPro" id="IPR000794">
    <property type="entry name" value="Beta-ketoacyl_synthase"/>
</dbReference>
<dbReference type="GO" id="GO:0006633">
    <property type="term" value="P:fatty acid biosynthetic process"/>
    <property type="evidence" value="ECO:0007669"/>
    <property type="project" value="InterPro"/>
</dbReference>
<dbReference type="InterPro" id="IPR047224">
    <property type="entry name" value="FAS_alpha_su_C"/>
</dbReference>
<gene>
    <name evidence="6" type="ORF">GALMADRAFT_216743</name>
</gene>